<feature type="domain" description="Reverse transcriptase" evidence="1">
    <location>
        <begin position="298"/>
        <end position="563"/>
    </location>
</feature>
<dbReference type="OrthoDB" id="416454at2759"/>
<feature type="non-terminal residue" evidence="2">
    <location>
        <position position="1"/>
    </location>
</feature>
<keyword evidence="3" id="KW-1185">Reference proteome</keyword>
<dbReference type="InterPro" id="IPR000477">
    <property type="entry name" value="RT_dom"/>
</dbReference>
<organism evidence="2 3">
    <name type="scientific">Pararge aegeria aegeria</name>
    <dbReference type="NCBI Taxonomy" id="348720"/>
    <lineage>
        <taxon>Eukaryota</taxon>
        <taxon>Metazoa</taxon>
        <taxon>Ecdysozoa</taxon>
        <taxon>Arthropoda</taxon>
        <taxon>Hexapoda</taxon>
        <taxon>Insecta</taxon>
        <taxon>Pterygota</taxon>
        <taxon>Neoptera</taxon>
        <taxon>Endopterygota</taxon>
        <taxon>Lepidoptera</taxon>
        <taxon>Glossata</taxon>
        <taxon>Ditrysia</taxon>
        <taxon>Papilionoidea</taxon>
        <taxon>Nymphalidae</taxon>
        <taxon>Satyrinae</taxon>
        <taxon>Satyrini</taxon>
        <taxon>Parargina</taxon>
        <taxon>Pararge</taxon>
    </lineage>
</organism>
<protein>
    <submittedName>
        <fullName evidence="2">Jg844 protein</fullName>
    </submittedName>
</protein>
<name>A0A8S4QBP1_9NEOP</name>
<evidence type="ECO:0000259" key="1">
    <source>
        <dbReference type="PROSITE" id="PS50878"/>
    </source>
</evidence>
<dbReference type="InterPro" id="IPR043502">
    <property type="entry name" value="DNA/RNA_pol_sf"/>
</dbReference>
<reference evidence="2" key="1">
    <citation type="submission" date="2022-03" db="EMBL/GenBank/DDBJ databases">
        <authorList>
            <person name="Lindestad O."/>
        </authorList>
    </citation>
    <scope>NUCLEOTIDE SEQUENCE</scope>
</reference>
<dbReference type="AlphaFoldDB" id="A0A8S4QBP1"/>
<dbReference type="EMBL" id="CAKXAJ010000795">
    <property type="protein sequence ID" value="CAH2207630.1"/>
    <property type="molecule type" value="Genomic_DNA"/>
</dbReference>
<dbReference type="CDD" id="cd01650">
    <property type="entry name" value="RT_nLTR_like"/>
    <property type="match status" value="1"/>
</dbReference>
<dbReference type="PROSITE" id="PS50878">
    <property type="entry name" value="RT_POL"/>
    <property type="match status" value="1"/>
</dbReference>
<dbReference type="Proteomes" id="UP000838756">
    <property type="component" value="Unassembled WGS sequence"/>
</dbReference>
<dbReference type="SUPFAM" id="SSF56672">
    <property type="entry name" value="DNA/RNA polymerases"/>
    <property type="match status" value="1"/>
</dbReference>
<evidence type="ECO:0000313" key="3">
    <source>
        <dbReference type="Proteomes" id="UP000838756"/>
    </source>
</evidence>
<sequence length="564" mass="64970">NNRQPDVLDFFITKGLARFFFGVETCLDGSSDHVPVVLTASTTVLNYEKPLILHNYRTDWDAFREILEDTLQLQVTLKSEVDIENATKEITMRIQEACWKSTPEIVRLQPRQKTVRWQIKSKIQEKRRLRRIWHDTRHPDDKTAFNRSIRELKDMIIEENDATNQTRIESLSPNKASNYSLWKEFKNISRPVIAKPPLKAHPWARSPQEKADLFANHLANIFMPNAASPNVDESNIDEILRRDFQLDLPLECVTPKEIRRTVCTLKDKKAPGFDLIDKKVLMELPRKGIMFLTILFNSIIRIGYFPLLWKVSQIIMICKPGKPNHDIVSYRPISLLPLLSKLFEMILLKRLLGAIAERKILPDHQFGFRREHATVEQVHRVCQVIRKSLEQKEYCSSAFLDIQQAFDRVWHKGLLCKIKMLLPHSFYTLLKSYLTCGMFQVREGECMSGFYDINAGVPQGSVLGPVLYTLFTVDLPQSPGVTVATFADDTAILASHTNPVKASEILQKSPLETQMWMEKWRITASPAKSLHITFTLRTGDCPPVKLGNNELPHTRCRRLAFTLV</sequence>
<dbReference type="GO" id="GO:0071897">
    <property type="term" value="P:DNA biosynthetic process"/>
    <property type="evidence" value="ECO:0007669"/>
    <property type="project" value="UniProtKB-ARBA"/>
</dbReference>
<gene>
    <name evidence="2" type="primary">jg844</name>
    <name evidence="2" type="ORF">PAEG_LOCUS250</name>
</gene>
<dbReference type="PANTHER" id="PTHR19446">
    <property type="entry name" value="REVERSE TRANSCRIPTASES"/>
    <property type="match status" value="1"/>
</dbReference>
<accession>A0A8S4QBP1</accession>
<evidence type="ECO:0000313" key="2">
    <source>
        <dbReference type="EMBL" id="CAH2207630.1"/>
    </source>
</evidence>
<dbReference type="Pfam" id="PF00078">
    <property type="entry name" value="RVT_1"/>
    <property type="match status" value="1"/>
</dbReference>
<comment type="caution">
    <text evidence="2">The sequence shown here is derived from an EMBL/GenBank/DDBJ whole genome shotgun (WGS) entry which is preliminary data.</text>
</comment>
<proteinExistence type="predicted"/>